<feature type="region of interest" description="Disordered" evidence="6">
    <location>
        <begin position="1"/>
        <end position="36"/>
    </location>
</feature>
<evidence type="ECO:0000256" key="1">
    <source>
        <dbReference type="ARBA" id="ARBA00004141"/>
    </source>
</evidence>
<evidence type="ECO:0000313" key="10">
    <source>
        <dbReference type="Proteomes" id="UP000800092"/>
    </source>
</evidence>
<evidence type="ECO:0000259" key="8">
    <source>
        <dbReference type="Pfam" id="PF01545"/>
    </source>
</evidence>
<dbReference type="Gene3D" id="1.20.1510.10">
    <property type="entry name" value="Cation efflux protein transmembrane domain"/>
    <property type="match status" value="1"/>
</dbReference>
<dbReference type="PANTHER" id="PTHR43840:SF11">
    <property type="entry name" value="CATION DIFFUSION FACILITATOR 10"/>
    <property type="match status" value="1"/>
</dbReference>
<dbReference type="GO" id="GO:0016020">
    <property type="term" value="C:membrane"/>
    <property type="evidence" value="ECO:0007669"/>
    <property type="project" value="UniProtKB-SubCell"/>
</dbReference>
<dbReference type="InterPro" id="IPR036837">
    <property type="entry name" value="Cation_efflux_CTD_sf"/>
</dbReference>
<keyword evidence="4 7" id="KW-1133">Transmembrane helix</keyword>
<evidence type="ECO:0000256" key="7">
    <source>
        <dbReference type="SAM" id="Phobius"/>
    </source>
</evidence>
<proteinExistence type="predicted"/>
<comment type="subcellular location">
    <subcellularLocation>
        <location evidence="1">Membrane</location>
        <topology evidence="1">Multi-pass membrane protein</topology>
    </subcellularLocation>
</comment>
<dbReference type="GO" id="GO:0098771">
    <property type="term" value="P:inorganic ion homeostasis"/>
    <property type="evidence" value="ECO:0007669"/>
    <property type="project" value="UniProtKB-ARBA"/>
</dbReference>
<keyword evidence="2" id="KW-0813">Transport</keyword>
<dbReference type="InterPro" id="IPR002524">
    <property type="entry name" value="Cation_efflux"/>
</dbReference>
<dbReference type="GO" id="GO:0030003">
    <property type="term" value="P:intracellular monoatomic cation homeostasis"/>
    <property type="evidence" value="ECO:0007669"/>
    <property type="project" value="UniProtKB-ARBA"/>
</dbReference>
<evidence type="ECO:0000256" key="5">
    <source>
        <dbReference type="ARBA" id="ARBA00023136"/>
    </source>
</evidence>
<feature type="transmembrane region" description="Helical" evidence="7">
    <location>
        <begin position="242"/>
        <end position="262"/>
    </location>
</feature>
<dbReference type="NCBIfam" id="TIGR01297">
    <property type="entry name" value="CDF"/>
    <property type="match status" value="1"/>
</dbReference>
<keyword evidence="5 7" id="KW-0472">Membrane</keyword>
<dbReference type="InterPro" id="IPR027469">
    <property type="entry name" value="Cation_efflux_TMD_sf"/>
</dbReference>
<dbReference type="InterPro" id="IPR050291">
    <property type="entry name" value="CDF_Transporter"/>
</dbReference>
<dbReference type="SUPFAM" id="SSF161111">
    <property type="entry name" value="Cation efflux protein transmembrane domain-like"/>
    <property type="match status" value="1"/>
</dbReference>
<dbReference type="GO" id="GO:0008324">
    <property type="term" value="F:monoatomic cation transmembrane transporter activity"/>
    <property type="evidence" value="ECO:0007669"/>
    <property type="project" value="InterPro"/>
</dbReference>
<evidence type="ECO:0000313" key="9">
    <source>
        <dbReference type="EMBL" id="KAF2236671.1"/>
    </source>
</evidence>
<dbReference type="SUPFAM" id="SSF160240">
    <property type="entry name" value="Cation efflux protein cytoplasmic domain-like"/>
    <property type="match status" value="1"/>
</dbReference>
<organism evidence="9 10">
    <name type="scientific">Viridothelium virens</name>
    <name type="common">Speckled blister lichen</name>
    <name type="synonym">Trypethelium virens</name>
    <dbReference type="NCBI Taxonomy" id="1048519"/>
    <lineage>
        <taxon>Eukaryota</taxon>
        <taxon>Fungi</taxon>
        <taxon>Dikarya</taxon>
        <taxon>Ascomycota</taxon>
        <taxon>Pezizomycotina</taxon>
        <taxon>Dothideomycetes</taxon>
        <taxon>Dothideomycetes incertae sedis</taxon>
        <taxon>Trypetheliales</taxon>
        <taxon>Trypetheliaceae</taxon>
        <taxon>Viridothelium</taxon>
    </lineage>
</organism>
<dbReference type="FunFam" id="1.20.1510.10:FF:000005">
    <property type="entry name" value="Putative Cation diffusion facilitator 1"/>
    <property type="match status" value="1"/>
</dbReference>
<dbReference type="AlphaFoldDB" id="A0A6A6HFE7"/>
<reference evidence="9" key="1">
    <citation type="journal article" date="2020" name="Stud. Mycol.">
        <title>101 Dothideomycetes genomes: a test case for predicting lifestyles and emergence of pathogens.</title>
        <authorList>
            <person name="Haridas S."/>
            <person name="Albert R."/>
            <person name="Binder M."/>
            <person name="Bloem J."/>
            <person name="Labutti K."/>
            <person name="Salamov A."/>
            <person name="Andreopoulos B."/>
            <person name="Baker S."/>
            <person name="Barry K."/>
            <person name="Bills G."/>
            <person name="Bluhm B."/>
            <person name="Cannon C."/>
            <person name="Castanera R."/>
            <person name="Culley D."/>
            <person name="Daum C."/>
            <person name="Ezra D."/>
            <person name="Gonzalez J."/>
            <person name="Henrissat B."/>
            <person name="Kuo A."/>
            <person name="Liang C."/>
            <person name="Lipzen A."/>
            <person name="Lutzoni F."/>
            <person name="Magnuson J."/>
            <person name="Mondo S."/>
            <person name="Nolan M."/>
            <person name="Ohm R."/>
            <person name="Pangilinan J."/>
            <person name="Park H.-J."/>
            <person name="Ramirez L."/>
            <person name="Alfaro M."/>
            <person name="Sun H."/>
            <person name="Tritt A."/>
            <person name="Yoshinaga Y."/>
            <person name="Zwiers L.-H."/>
            <person name="Turgeon B."/>
            <person name="Goodwin S."/>
            <person name="Spatafora J."/>
            <person name="Crous P."/>
            <person name="Grigoriev I."/>
        </authorList>
    </citation>
    <scope>NUCLEOTIDE SEQUENCE</scope>
    <source>
        <strain evidence="9">Tuck. ex Michener</strain>
    </source>
</reference>
<sequence length="464" mass="51584">MVGKRQRPELASNGTSTSAKKLGNGDVESGSAAAHGVGVRRRVAPKFGFRDAVNYEIAQQRRDSLKKALLEGIESLRFEEYRKSRTDLEEIKNKKVREFYERQNDRINDWAEVDSLVVELSDDVVDSFNPDADHDGVAERWGPLQRTEGGLETFLPEDERDKRRRDAKKAKWAVNINVVANVLLVVIKIVAASATGSLSLLASLLDSVLDLLCTLIVWTTNKLVQWRLASLRKKFPVGRRRLEPLGILVFSIIMVVSFLQILQESVQKLLPNGDHEVASLPAVAIGAMAGNAVVKGIIGIGCWPIKTTQVQALVQDCKTDVYFNTASLLFPLLGHVLNVWWLDPVGAAILSLYIIYDWADTCLENINRLTGAAVSERMWQKLMLLAYRFSPVLGGYKTLTAYHAGDGVWVEIDIILDENEKVHRAHDVAETLQYCCEGLEEVDRAFVTVDYSQIGPTGHATESG</sequence>
<feature type="transmembrane region" description="Helical" evidence="7">
    <location>
        <begin position="172"/>
        <end position="194"/>
    </location>
</feature>
<evidence type="ECO:0000256" key="2">
    <source>
        <dbReference type="ARBA" id="ARBA00022448"/>
    </source>
</evidence>
<accession>A0A6A6HFE7</accession>
<keyword evidence="3 7" id="KW-0812">Transmembrane</keyword>
<name>A0A6A6HFE7_VIRVR</name>
<dbReference type="Pfam" id="PF01545">
    <property type="entry name" value="Cation_efflux"/>
    <property type="match status" value="1"/>
</dbReference>
<dbReference type="OrthoDB" id="78296at2759"/>
<dbReference type="Gene3D" id="3.30.70.1350">
    <property type="entry name" value="Cation efflux protein, cytoplasmic domain"/>
    <property type="match status" value="1"/>
</dbReference>
<dbReference type="PANTHER" id="PTHR43840">
    <property type="entry name" value="MITOCHONDRIAL METAL TRANSPORTER 1-RELATED"/>
    <property type="match status" value="1"/>
</dbReference>
<dbReference type="Proteomes" id="UP000800092">
    <property type="component" value="Unassembled WGS sequence"/>
</dbReference>
<evidence type="ECO:0000256" key="3">
    <source>
        <dbReference type="ARBA" id="ARBA00022692"/>
    </source>
</evidence>
<dbReference type="InterPro" id="IPR058533">
    <property type="entry name" value="Cation_efflux_TM"/>
</dbReference>
<feature type="domain" description="Cation efflux protein transmembrane" evidence="8">
    <location>
        <begin position="176"/>
        <end position="369"/>
    </location>
</feature>
<feature type="transmembrane region" description="Helical" evidence="7">
    <location>
        <begin position="200"/>
        <end position="221"/>
    </location>
</feature>
<gene>
    <name evidence="9" type="ORF">EV356DRAFT_512878</name>
</gene>
<evidence type="ECO:0000256" key="4">
    <source>
        <dbReference type="ARBA" id="ARBA00022989"/>
    </source>
</evidence>
<dbReference type="EMBL" id="ML991784">
    <property type="protein sequence ID" value="KAF2236671.1"/>
    <property type="molecule type" value="Genomic_DNA"/>
</dbReference>
<keyword evidence="10" id="KW-1185">Reference proteome</keyword>
<protein>
    <recommendedName>
        <fullName evidence="8">Cation efflux protein transmembrane domain-containing protein</fullName>
    </recommendedName>
</protein>
<evidence type="ECO:0000256" key="6">
    <source>
        <dbReference type="SAM" id="MobiDB-lite"/>
    </source>
</evidence>